<keyword evidence="11" id="KW-1185">Reference proteome</keyword>
<keyword evidence="8" id="KW-0503">Monooxygenase</keyword>
<comment type="pathway">
    <text evidence="2">Secondary metabolite biosynthesis.</text>
</comment>
<dbReference type="Proteomes" id="UP000703269">
    <property type="component" value="Unassembled WGS sequence"/>
</dbReference>
<evidence type="ECO:0000256" key="4">
    <source>
        <dbReference type="ARBA" id="ARBA00022617"/>
    </source>
</evidence>
<accession>A0A9P3GMU9</accession>
<keyword evidence="7 9" id="KW-0408">Iron</keyword>
<evidence type="ECO:0000256" key="5">
    <source>
        <dbReference type="ARBA" id="ARBA00022723"/>
    </source>
</evidence>
<dbReference type="PANTHER" id="PTHR24305">
    <property type="entry name" value="CYTOCHROME P450"/>
    <property type="match status" value="1"/>
</dbReference>
<dbReference type="InterPro" id="IPR002401">
    <property type="entry name" value="Cyt_P450_E_grp-I"/>
</dbReference>
<comment type="cofactor">
    <cofactor evidence="1 9">
        <name>heme</name>
        <dbReference type="ChEBI" id="CHEBI:30413"/>
    </cofactor>
</comment>
<dbReference type="InterPro" id="IPR036396">
    <property type="entry name" value="Cyt_P450_sf"/>
</dbReference>
<name>A0A9P3GMU9_9APHY</name>
<dbReference type="GO" id="GO:0005506">
    <property type="term" value="F:iron ion binding"/>
    <property type="evidence" value="ECO:0007669"/>
    <property type="project" value="InterPro"/>
</dbReference>
<feature type="binding site" description="axial binding residue" evidence="9">
    <location>
        <position position="484"/>
    </location>
    <ligand>
        <name>heme</name>
        <dbReference type="ChEBI" id="CHEBI:30413"/>
    </ligand>
    <ligandPart>
        <name>Fe</name>
        <dbReference type="ChEBI" id="CHEBI:18248"/>
    </ligandPart>
</feature>
<proteinExistence type="inferred from homology"/>
<gene>
    <name evidence="10" type="ORF">PsYK624_138720</name>
</gene>
<evidence type="ECO:0000256" key="1">
    <source>
        <dbReference type="ARBA" id="ARBA00001971"/>
    </source>
</evidence>
<dbReference type="GO" id="GO:0004497">
    <property type="term" value="F:monooxygenase activity"/>
    <property type="evidence" value="ECO:0007669"/>
    <property type="project" value="UniProtKB-KW"/>
</dbReference>
<dbReference type="PRINTS" id="PR00463">
    <property type="entry name" value="EP450I"/>
</dbReference>
<organism evidence="10 11">
    <name type="scientific">Phanerochaete sordida</name>
    <dbReference type="NCBI Taxonomy" id="48140"/>
    <lineage>
        <taxon>Eukaryota</taxon>
        <taxon>Fungi</taxon>
        <taxon>Dikarya</taxon>
        <taxon>Basidiomycota</taxon>
        <taxon>Agaricomycotina</taxon>
        <taxon>Agaricomycetes</taxon>
        <taxon>Polyporales</taxon>
        <taxon>Phanerochaetaceae</taxon>
        <taxon>Phanerochaete</taxon>
    </lineage>
</organism>
<sequence length="544" mass="60514">MASPLVIALLAAVCWVMWKVFREYIVRSPLDNIPGPPRGSFWSGNTESLYANRTGWAFHDKICDQYGPVAKIYSTFGKRSLYVYDPKALNSIMIKDEYTYSKPQWLLQSNNEIIGPGLFVAQGDQHRRQRRILNPVFSIAHMRFLTPTFYKVVHRLHEAISAKVGGSSGEVDMVEWMSRTALELIGQGGLGYSFDPLVAQSTNPFGVALKALIPLVSSLHIYRVLMPYVAPYVPARVLAAFMRWVPHADAQRLRAVTAELWAHSQHIYDTKRAALAAGDADAVHQVGERRDLISVLIQANDAAAEEDRLPDEEVVAQIVSMLLAATDTTSSALARIFTILAERQDVQDKLRAEIFEAAGGGTEDIPYDQLVELPYLDAIIRETMRLHPPANFVNRETRTDIVMPLSEPISGLDGSLISEVPVPAGTPVVVSVRGCNRNRALWGDDALEWKPERWLRPHPAALLDAHVPGVYANLMTFIGGPRGCIGFKFSQLEMKVALAVLLRSFRFRPSEKEIFWNLSGVSFPTVGEEGSKPMLPMKVEAIQV</sequence>
<evidence type="ECO:0000256" key="7">
    <source>
        <dbReference type="ARBA" id="ARBA00023004"/>
    </source>
</evidence>
<comment type="caution">
    <text evidence="10">The sequence shown here is derived from an EMBL/GenBank/DDBJ whole genome shotgun (WGS) entry which is preliminary data.</text>
</comment>
<evidence type="ECO:0000313" key="10">
    <source>
        <dbReference type="EMBL" id="GJE97651.1"/>
    </source>
</evidence>
<keyword evidence="6" id="KW-0560">Oxidoreductase</keyword>
<dbReference type="InterPro" id="IPR001128">
    <property type="entry name" value="Cyt_P450"/>
</dbReference>
<evidence type="ECO:0000313" key="11">
    <source>
        <dbReference type="Proteomes" id="UP000703269"/>
    </source>
</evidence>
<evidence type="ECO:0000256" key="6">
    <source>
        <dbReference type="ARBA" id="ARBA00023002"/>
    </source>
</evidence>
<dbReference type="Pfam" id="PF00067">
    <property type="entry name" value="p450"/>
    <property type="match status" value="1"/>
</dbReference>
<protein>
    <submittedName>
        <fullName evidence="10">Cytochrome P450</fullName>
    </submittedName>
</protein>
<dbReference type="Gene3D" id="1.10.630.10">
    <property type="entry name" value="Cytochrome P450"/>
    <property type="match status" value="1"/>
</dbReference>
<evidence type="ECO:0000256" key="2">
    <source>
        <dbReference type="ARBA" id="ARBA00005179"/>
    </source>
</evidence>
<comment type="similarity">
    <text evidence="3">Belongs to the cytochrome P450 family.</text>
</comment>
<dbReference type="PANTHER" id="PTHR24305:SF166">
    <property type="entry name" value="CYTOCHROME P450 12A4, MITOCHONDRIAL-RELATED"/>
    <property type="match status" value="1"/>
</dbReference>
<dbReference type="EMBL" id="BPQB01000075">
    <property type="protein sequence ID" value="GJE97651.1"/>
    <property type="molecule type" value="Genomic_DNA"/>
</dbReference>
<reference evidence="10 11" key="1">
    <citation type="submission" date="2021-08" db="EMBL/GenBank/DDBJ databases">
        <title>Draft Genome Sequence of Phanerochaete sordida strain YK-624.</title>
        <authorList>
            <person name="Mori T."/>
            <person name="Dohra H."/>
            <person name="Suzuki T."/>
            <person name="Kawagishi H."/>
            <person name="Hirai H."/>
        </authorList>
    </citation>
    <scope>NUCLEOTIDE SEQUENCE [LARGE SCALE GENOMIC DNA]</scope>
    <source>
        <strain evidence="10 11">YK-624</strain>
    </source>
</reference>
<dbReference type="PRINTS" id="PR00385">
    <property type="entry name" value="P450"/>
</dbReference>
<dbReference type="AlphaFoldDB" id="A0A9P3GMU9"/>
<dbReference type="CDD" id="cd11069">
    <property type="entry name" value="CYP_FUM15-like"/>
    <property type="match status" value="1"/>
</dbReference>
<evidence type="ECO:0000256" key="9">
    <source>
        <dbReference type="PIRSR" id="PIRSR602401-1"/>
    </source>
</evidence>
<evidence type="ECO:0000256" key="8">
    <source>
        <dbReference type="ARBA" id="ARBA00023033"/>
    </source>
</evidence>
<dbReference type="OrthoDB" id="1470350at2759"/>
<dbReference type="GO" id="GO:0020037">
    <property type="term" value="F:heme binding"/>
    <property type="evidence" value="ECO:0007669"/>
    <property type="project" value="InterPro"/>
</dbReference>
<dbReference type="SUPFAM" id="SSF48264">
    <property type="entry name" value="Cytochrome P450"/>
    <property type="match status" value="1"/>
</dbReference>
<dbReference type="InterPro" id="IPR050121">
    <property type="entry name" value="Cytochrome_P450_monoxygenase"/>
</dbReference>
<keyword evidence="5 9" id="KW-0479">Metal-binding</keyword>
<keyword evidence="4 9" id="KW-0349">Heme</keyword>
<dbReference type="GO" id="GO:0016705">
    <property type="term" value="F:oxidoreductase activity, acting on paired donors, with incorporation or reduction of molecular oxygen"/>
    <property type="evidence" value="ECO:0007669"/>
    <property type="project" value="InterPro"/>
</dbReference>
<evidence type="ECO:0000256" key="3">
    <source>
        <dbReference type="ARBA" id="ARBA00010617"/>
    </source>
</evidence>